<comment type="caution">
    <text evidence="3">The sequence shown here is derived from an EMBL/GenBank/DDBJ whole genome shotgun (WGS) entry which is preliminary data.</text>
</comment>
<evidence type="ECO:0000313" key="4">
    <source>
        <dbReference type="Proteomes" id="UP000177392"/>
    </source>
</evidence>
<dbReference type="GO" id="GO:0019316">
    <property type="term" value="P:D-allose catabolic process"/>
    <property type="evidence" value="ECO:0007669"/>
    <property type="project" value="TreeGrafter"/>
</dbReference>
<dbReference type="PANTHER" id="PTHR30345">
    <property type="entry name" value="RIBOSE-5-PHOSPHATE ISOMERASE B"/>
    <property type="match status" value="1"/>
</dbReference>
<accession>A0A1G2K414</accession>
<feature type="active site" description="Proton acceptor" evidence="2">
    <location>
        <position position="66"/>
    </location>
</feature>
<dbReference type="EMBL" id="MHQB01000019">
    <property type="protein sequence ID" value="OGZ94125.1"/>
    <property type="molecule type" value="Genomic_DNA"/>
</dbReference>
<dbReference type="Pfam" id="PF02502">
    <property type="entry name" value="LacAB_rpiB"/>
    <property type="match status" value="1"/>
</dbReference>
<feature type="active site" description="Proton donor" evidence="2">
    <location>
        <position position="99"/>
    </location>
</feature>
<dbReference type="InterPro" id="IPR036569">
    <property type="entry name" value="RpiB_LacA_LacB_sf"/>
</dbReference>
<dbReference type="Proteomes" id="UP000177392">
    <property type="component" value="Unassembled WGS sequence"/>
</dbReference>
<dbReference type="AlphaFoldDB" id="A0A1G2K414"/>
<dbReference type="Gene3D" id="3.40.1400.10">
    <property type="entry name" value="Sugar-phosphate isomerase, RpiB/LacA/LacB"/>
    <property type="match status" value="1"/>
</dbReference>
<sequence length="160" mass="17851">MIYLGADHRGFKLKDTVKKYLLAGNIAFEDLGAITYDEGDDYVDFAIAVSEKVAGDPCEHKGILMCGSGHGMDMVANKFPAVRAALCVSKEQAIQSREHEDANILILPSDMVDEIHAKDIVDAWLIAKFSKGERHKRRLGKLKDVEIRNFDARAHFECDD</sequence>
<dbReference type="PANTHER" id="PTHR30345:SF0">
    <property type="entry name" value="DNA DAMAGE-REPAIR_TOLERATION PROTEIN DRT102"/>
    <property type="match status" value="1"/>
</dbReference>
<evidence type="ECO:0008006" key="5">
    <source>
        <dbReference type="Google" id="ProtNLM"/>
    </source>
</evidence>
<name>A0A1G2K414_9BACT</name>
<gene>
    <name evidence="3" type="ORF">A2131_02110</name>
</gene>
<proteinExistence type="inferred from homology"/>
<evidence type="ECO:0000256" key="2">
    <source>
        <dbReference type="PIRSR" id="PIRSR005384-1"/>
    </source>
</evidence>
<evidence type="ECO:0000313" key="3">
    <source>
        <dbReference type="EMBL" id="OGZ94125.1"/>
    </source>
</evidence>
<comment type="similarity">
    <text evidence="1">Belongs to the LacAB/RpiB family.</text>
</comment>
<organism evidence="3 4">
    <name type="scientific">Candidatus Sungbacteria bacterium GWC2_49_10</name>
    <dbReference type="NCBI Taxonomy" id="1802263"/>
    <lineage>
        <taxon>Bacteria</taxon>
        <taxon>Candidatus Sungiibacteriota</taxon>
    </lineage>
</organism>
<dbReference type="GO" id="GO:0009052">
    <property type="term" value="P:pentose-phosphate shunt, non-oxidative branch"/>
    <property type="evidence" value="ECO:0007669"/>
    <property type="project" value="TreeGrafter"/>
</dbReference>
<dbReference type="InterPro" id="IPR003500">
    <property type="entry name" value="RpiB_LacA_LacB"/>
</dbReference>
<protein>
    <recommendedName>
        <fullName evidence="5">Ribose-5-phosphate isomerase</fullName>
    </recommendedName>
</protein>
<dbReference type="NCBIfam" id="TIGR00689">
    <property type="entry name" value="rpiB_lacA_lacB"/>
    <property type="match status" value="1"/>
</dbReference>
<evidence type="ECO:0000256" key="1">
    <source>
        <dbReference type="ARBA" id="ARBA00008754"/>
    </source>
</evidence>
<dbReference type="PIRSF" id="PIRSF005384">
    <property type="entry name" value="RpiB_LacA_B"/>
    <property type="match status" value="1"/>
</dbReference>
<dbReference type="SUPFAM" id="SSF89623">
    <property type="entry name" value="Ribose/Galactose isomerase RpiB/AlsB"/>
    <property type="match status" value="1"/>
</dbReference>
<dbReference type="GO" id="GO:0004751">
    <property type="term" value="F:ribose-5-phosphate isomerase activity"/>
    <property type="evidence" value="ECO:0007669"/>
    <property type="project" value="TreeGrafter"/>
</dbReference>
<dbReference type="NCBIfam" id="NF004051">
    <property type="entry name" value="PRK05571.1"/>
    <property type="match status" value="1"/>
</dbReference>
<reference evidence="3 4" key="1">
    <citation type="journal article" date="2016" name="Nat. Commun.">
        <title>Thousands of microbial genomes shed light on interconnected biogeochemical processes in an aquifer system.</title>
        <authorList>
            <person name="Anantharaman K."/>
            <person name="Brown C.T."/>
            <person name="Hug L.A."/>
            <person name="Sharon I."/>
            <person name="Castelle C.J."/>
            <person name="Probst A.J."/>
            <person name="Thomas B.C."/>
            <person name="Singh A."/>
            <person name="Wilkins M.J."/>
            <person name="Karaoz U."/>
            <person name="Brodie E.L."/>
            <person name="Williams K.H."/>
            <person name="Hubbard S.S."/>
            <person name="Banfield J.F."/>
        </authorList>
    </citation>
    <scope>NUCLEOTIDE SEQUENCE [LARGE SCALE GENOMIC DNA]</scope>
</reference>